<protein>
    <recommendedName>
        <fullName evidence="3">Mitochondrial carrier protein</fullName>
    </recommendedName>
</protein>
<organism evidence="1 2">
    <name type="scientific">Anaeramoeba flamelloides</name>
    <dbReference type="NCBI Taxonomy" id="1746091"/>
    <lineage>
        <taxon>Eukaryota</taxon>
        <taxon>Metamonada</taxon>
        <taxon>Anaeramoebidae</taxon>
        <taxon>Anaeramoeba</taxon>
    </lineage>
</organism>
<name>A0AAV7ZQ15_9EUKA</name>
<reference evidence="1" key="1">
    <citation type="submission" date="2022-08" db="EMBL/GenBank/DDBJ databases">
        <title>Novel sulphate-reducing endosymbionts in the free-living metamonad Anaeramoeba.</title>
        <authorList>
            <person name="Jerlstrom-Hultqvist J."/>
            <person name="Cepicka I."/>
            <person name="Gallot-Lavallee L."/>
            <person name="Salas-Leiva D."/>
            <person name="Curtis B.A."/>
            <person name="Zahonova K."/>
            <person name="Pipaliya S."/>
            <person name="Dacks J."/>
            <person name="Roger A.J."/>
        </authorList>
    </citation>
    <scope>NUCLEOTIDE SEQUENCE</scope>
    <source>
        <strain evidence="1">Busselton2</strain>
    </source>
</reference>
<dbReference type="Proteomes" id="UP001146793">
    <property type="component" value="Unassembled WGS sequence"/>
</dbReference>
<proteinExistence type="predicted"/>
<evidence type="ECO:0000313" key="1">
    <source>
        <dbReference type="EMBL" id="KAJ3443713.1"/>
    </source>
</evidence>
<evidence type="ECO:0000313" key="2">
    <source>
        <dbReference type="Proteomes" id="UP001146793"/>
    </source>
</evidence>
<gene>
    <name evidence="1" type="ORF">M0812_09557</name>
</gene>
<comment type="caution">
    <text evidence="1">The sequence shown here is derived from an EMBL/GenBank/DDBJ whole genome shotgun (WGS) entry which is preliminary data.</text>
</comment>
<dbReference type="AlphaFoldDB" id="A0AAV7ZQ15"/>
<sequence>MHTLLKNYAKGFVGGAIVGVGSEMVGLGTETILGFETPQKALHRLQQSKCQVGLANGFIFANVPLIKKGVIRSTNWHSTDEKDALKIGIFTGVGLCLLQNAIFTPVNNHKKYKNETGECIFKKGFVKTYEGYGTNIISTLPFFTTFLGTSELLTARYNSCVAPYVKNPLHSSLSIAAIGATSAAAAVTNKIVFNTIWDKVKSNKKIDVKKTLKTGAKTTFVVSVRAAAKKVIGKNVFGLLAKL</sequence>
<dbReference type="EMBL" id="JANTQA010000023">
    <property type="protein sequence ID" value="KAJ3443713.1"/>
    <property type="molecule type" value="Genomic_DNA"/>
</dbReference>
<accession>A0AAV7ZQ15</accession>
<evidence type="ECO:0008006" key="3">
    <source>
        <dbReference type="Google" id="ProtNLM"/>
    </source>
</evidence>